<sequence length="270" mass="29403">MAKVHMTTAAAQAARRPSLEAALRQAACAVPGAPDWHRAEGESATRWKTRSVGLVATCRRCPALAACRELALREDAAPAAGQIRAGATAHELTRLRREERERVAEAVRADVAARTDRARFLGAVGRLRRQACATSPTYTSTRGAYRAAAALERTLAARRQQIGWGTSETDRPPLPMRPTPHERDGRQPLPTPGRPHAARAGLLDEIETADDQAGPEPDETETEGRAEHRRNVTCHRTCCGRPMYWDGSMWMCSKCHGSDQPYALATGGAR</sequence>
<dbReference type="InterPro" id="IPR034768">
    <property type="entry name" value="4FE4S_WBL"/>
</dbReference>
<feature type="region of interest" description="Disordered" evidence="1">
    <location>
        <begin position="159"/>
        <end position="228"/>
    </location>
</feature>
<evidence type="ECO:0000313" key="3">
    <source>
        <dbReference type="EMBL" id="QKW55035.1"/>
    </source>
</evidence>
<dbReference type="AlphaFoldDB" id="A0A7H8NKX9"/>
<evidence type="ECO:0000259" key="2">
    <source>
        <dbReference type="PROSITE" id="PS51674"/>
    </source>
</evidence>
<keyword evidence="4" id="KW-1185">Reference proteome</keyword>
<name>A0A7H8NKX9_9ACTN</name>
<keyword evidence="3" id="KW-0614">Plasmid</keyword>
<organism evidence="3 4">
    <name type="scientific">Streptomyces buecherae</name>
    <dbReference type="NCBI Taxonomy" id="2763006"/>
    <lineage>
        <taxon>Bacteria</taxon>
        <taxon>Bacillati</taxon>
        <taxon>Actinomycetota</taxon>
        <taxon>Actinomycetes</taxon>
        <taxon>Kitasatosporales</taxon>
        <taxon>Streptomycetaceae</taxon>
        <taxon>Streptomyces</taxon>
    </lineage>
</organism>
<evidence type="ECO:0000313" key="4">
    <source>
        <dbReference type="Proteomes" id="UP000509303"/>
    </source>
</evidence>
<reference evidence="3 4" key="1">
    <citation type="submission" date="2020-06" db="EMBL/GenBank/DDBJ databases">
        <title>Genome mining for natural products.</title>
        <authorList>
            <person name="Zhang B."/>
            <person name="Shi J."/>
            <person name="Ge H."/>
        </authorList>
    </citation>
    <scope>NUCLEOTIDE SEQUENCE [LARGE SCALE GENOMIC DNA]</scope>
    <source>
        <strain evidence="3 4">NA00687</strain>
        <plasmid evidence="3 4">unnamed</plasmid>
    </source>
</reference>
<dbReference type="Proteomes" id="UP000509303">
    <property type="component" value="Plasmid unnamed"/>
</dbReference>
<proteinExistence type="predicted"/>
<dbReference type="EMBL" id="CP054930">
    <property type="protein sequence ID" value="QKW55035.1"/>
    <property type="molecule type" value="Genomic_DNA"/>
</dbReference>
<evidence type="ECO:0000256" key="1">
    <source>
        <dbReference type="SAM" id="MobiDB-lite"/>
    </source>
</evidence>
<feature type="domain" description="4Fe-4S Wbl-type" evidence="2">
    <location>
        <begin position="27"/>
        <end position="94"/>
    </location>
</feature>
<geneLocation type="plasmid" evidence="3 4">
    <name>unnamed</name>
</geneLocation>
<protein>
    <recommendedName>
        <fullName evidence="2">4Fe-4S Wbl-type domain-containing protein</fullName>
    </recommendedName>
</protein>
<dbReference type="PROSITE" id="PS51674">
    <property type="entry name" value="4FE4S_WBL"/>
    <property type="match status" value="1"/>
</dbReference>
<gene>
    <name evidence="3" type="ORF">HUT08_36510</name>
</gene>
<accession>A0A7H8NKX9</accession>
<dbReference type="RefSeq" id="WP_176166665.1">
    <property type="nucleotide sequence ID" value="NZ_CP054930.1"/>
</dbReference>